<sequence>MLAAFTAETNRLAIAELENWQLDATEGIKSRLARTLESELDKVEKIADELLKNLSSDILDTKVAVMMKDRKDEDCECVGEVKPSGPPVAKLAGKRQSATTQTAEYVMVKRAKTEQNLSKGKPAGSTRANMATMPTLPKTTACLTGNNKAVSREVRKHLEVVGAQDVIKGEYSGRSGSYSAVYIEAGEFVPAVYIEAGEFVPAVYIEAEAGEFVPAVYIEAGEFVPAVYIEAGEFVPAVYIEAGEFVRIPGMNEFRDLPEEKRQQMLTVLSAVVSTLAEEHVKAAMHPPKKN</sequence>
<dbReference type="Proteomes" id="UP000591131">
    <property type="component" value="Unassembled WGS sequence"/>
</dbReference>
<reference evidence="1 2" key="1">
    <citation type="submission" date="2020-04" db="EMBL/GenBank/DDBJ databases">
        <title>Perkinsus chesapeaki whole genome sequence.</title>
        <authorList>
            <person name="Bogema D.R."/>
        </authorList>
    </citation>
    <scope>NUCLEOTIDE SEQUENCE [LARGE SCALE GENOMIC DNA]</scope>
    <source>
        <strain evidence="1">ATCC PRA-425</strain>
    </source>
</reference>
<dbReference type="AlphaFoldDB" id="A0A7J6LKA3"/>
<organism evidence="1 2">
    <name type="scientific">Perkinsus chesapeaki</name>
    <name type="common">Clam parasite</name>
    <name type="synonym">Perkinsus andrewsi</name>
    <dbReference type="NCBI Taxonomy" id="330153"/>
    <lineage>
        <taxon>Eukaryota</taxon>
        <taxon>Sar</taxon>
        <taxon>Alveolata</taxon>
        <taxon>Perkinsozoa</taxon>
        <taxon>Perkinsea</taxon>
        <taxon>Perkinsida</taxon>
        <taxon>Perkinsidae</taxon>
        <taxon>Perkinsus</taxon>
    </lineage>
</organism>
<dbReference type="EMBL" id="JAAPAO010000443">
    <property type="protein sequence ID" value="KAF4659704.1"/>
    <property type="molecule type" value="Genomic_DNA"/>
</dbReference>
<keyword evidence="2" id="KW-1185">Reference proteome</keyword>
<evidence type="ECO:0000313" key="2">
    <source>
        <dbReference type="Proteomes" id="UP000591131"/>
    </source>
</evidence>
<comment type="caution">
    <text evidence="1">The sequence shown here is derived from an EMBL/GenBank/DDBJ whole genome shotgun (WGS) entry which is preliminary data.</text>
</comment>
<proteinExistence type="predicted"/>
<name>A0A7J6LKA3_PERCH</name>
<dbReference type="OrthoDB" id="10397469at2759"/>
<accession>A0A7J6LKA3</accession>
<protein>
    <submittedName>
        <fullName evidence="1">Uncharacterized protein</fullName>
    </submittedName>
</protein>
<evidence type="ECO:0000313" key="1">
    <source>
        <dbReference type="EMBL" id="KAF4659704.1"/>
    </source>
</evidence>
<gene>
    <name evidence="1" type="ORF">FOL47_007480</name>
</gene>